<evidence type="ECO:0000313" key="2">
    <source>
        <dbReference type="EMBL" id="SCP03133.1"/>
    </source>
</evidence>
<sequence length="203" mass="24161">MKNAKSRVEDIETATEGDECEYKYDHYNCGLVREEVKKLLDVEFHASVDVLHSLLPFGHDKNRILYEIGQTDLVLRGVSKYEDKYSFRFIDEDDRERCVSRIKARIFSALYFECLTKHYCKKVQNYFWIEERLEEEMSVKLDGQKSNLYQKKMCRNEDLMKTIIGVHEEGRGIKLSEDIINYIIRMAKMFLFDLLKSKTFSTF</sequence>
<reference evidence="3" key="2">
    <citation type="submission" date="2016-05" db="EMBL/GenBank/DDBJ databases">
        <authorList>
            <person name="Naeem Raeece"/>
        </authorList>
    </citation>
    <scope>NUCLEOTIDE SEQUENCE [LARGE SCALE GENOMIC DNA]</scope>
</reference>
<dbReference type="Proteomes" id="UP000219813">
    <property type="component" value="Chromosome 14"/>
</dbReference>
<dbReference type="AlphaFoldDB" id="A0A1A8WJU9"/>
<evidence type="ECO:0000313" key="1">
    <source>
        <dbReference type="EMBL" id="SBS92112.1"/>
    </source>
</evidence>
<accession>A0A1A8WJU9</accession>
<dbReference type="OrthoDB" id="373821at2759"/>
<dbReference type="Gene3D" id="1.10.3030.10">
    <property type="entry name" value="Gametocyte protein Pfg27"/>
    <property type="match status" value="1"/>
</dbReference>
<dbReference type="InterPro" id="IPR015299">
    <property type="entry name" value="Gamete_antigen_PLAspp"/>
</dbReference>
<dbReference type="KEGG" id="pmal:PMUG01_14018600"/>
<dbReference type="SUPFAM" id="SSF89162">
    <property type="entry name" value="Gametocyte protein Pfg27"/>
    <property type="match status" value="1"/>
</dbReference>
<evidence type="ECO:0000313" key="3">
    <source>
        <dbReference type="Proteomes" id="UP000078597"/>
    </source>
</evidence>
<dbReference type="EMBL" id="FLQW01002010">
    <property type="protein sequence ID" value="SBS92112.1"/>
    <property type="molecule type" value="Genomic_DNA"/>
</dbReference>
<proteinExistence type="predicted"/>
<dbReference type="VEuPathDB" id="PlasmoDB:PmUG01_14018600"/>
<dbReference type="EMBL" id="LT594635">
    <property type="protein sequence ID" value="SCP03133.1"/>
    <property type="molecule type" value="Genomic_DNA"/>
</dbReference>
<evidence type="ECO:0000313" key="4">
    <source>
        <dbReference type="Proteomes" id="UP000219813"/>
    </source>
</evidence>
<protein>
    <submittedName>
        <fullName evidence="1">Gamete antigen 27/25 (G27/25)</fullName>
    </submittedName>
    <submittedName>
        <fullName evidence="2">Gamete antigen 27/25, putative</fullName>
    </submittedName>
</protein>
<dbReference type="GeneID" id="39871498"/>
<dbReference type="Proteomes" id="UP000078597">
    <property type="component" value="Unassembled WGS sequence"/>
</dbReference>
<reference evidence="1" key="1">
    <citation type="submission" date="2016-05" db="EMBL/GenBank/DDBJ databases">
        <authorList>
            <person name="Lavstsen T."/>
            <person name="Jespersen J.S."/>
        </authorList>
    </citation>
    <scope>NUCLEOTIDE SEQUENCE [LARGE SCALE GENOMIC DNA]</scope>
</reference>
<gene>
    <name evidence="2" type="primary">PmUG01_14018600</name>
    <name evidence="1" type="ORF">PMALA_035270</name>
    <name evidence="2" type="ORF">PMUG01_14018600</name>
</gene>
<dbReference type="RefSeq" id="XP_028864090.1">
    <property type="nucleotide sequence ID" value="XM_029007730.1"/>
</dbReference>
<name>A0A1A8WJU9_PLAMA</name>
<dbReference type="InterPro" id="IPR036469">
    <property type="entry name" value="Pfg27_sf"/>
</dbReference>
<organism evidence="1 3">
    <name type="scientific">Plasmodium malariae</name>
    <dbReference type="NCBI Taxonomy" id="5858"/>
    <lineage>
        <taxon>Eukaryota</taxon>
        <taxon>Sar</taxon>
        <taxon>Alveolata</taxon>
        <taxon>Apicomplexa</taxon>
        <taxon>Aconoidasida</taxon>
        <taxon>Haemosporida</taxon>
        <taxon>Plasmodiidae</taxon>
        <taxon>Plasmodium</taxon>
        <taxon>Plasmodium (Plasmodium)</taxon>
    </lineage>
</organism>
<dbReference type="Pfam" id="PF09216">
    <property type="entry name" value="Pfg27"/>
    <property type="match status" value="1"/>
</dbReference>
<keyword evidence="4" id="KW-1185">Reference proteome</keyword>
<reference evidence="2 4" key="3">
    <citation type="submission" date="2016-06" db="EMBL/GenBank/DDBJ databases">
        <authorList>
            <consortium name="Pathogen Informatics"/>
        </authorList>
    </citation>
    <scope>NUCLEOTIDE SEQUENCE [LARGE SCALE GENOMIC DNA]</scope>
</reference>